<evidence type="ECO:0000313" key="3">
    <source>
        <dbReference type="Proteomes" id="UP001232992"/>
    </source>
</evidence>
<keyword evidence="1" id="KW-0812">Transmembrane</keyword>
<sequence>MVITVICINLGISLLCWWVAWRIHRLTRRLTRITAVLNRVEQRTHRLLFPAPDILIRGQRGTRVLRDKYALLARQWEQAEQLLAILSGLFGIWQRRSRHQR</sequence>
<keyword evidence="3" id="KW-1185">Reference proteome</keyword>
<dbReference type="RefSeq" id="WP_283760214.1">
    <property type="nucleotide sequence ID" value="NZ_JAQOSQ010000040.1"/>
</dbReference>
<gene>
    <name evidence="2" type="ORF">PMH09_20520</name>
</gene>
<accession>A0ABT7C2B1</accession>
<feature type="transmembrane region" description="Helical" evidence="1">
    <location>
        <begin position="6"/>
        <end position="23"/>
    </location>
</feature>
<reference evidence="2 3" key="1">
    <citation type="submission" date="2023-01" db="EMBL/GenBank/DDBJ databases">
        <title>Novel diversity within Roseofilum (Cyanobacteria; Desertifilaceae) from marine benthic mats with descriptions of four novel species.</title>
        <authorList>
            <person name="Wang Y."/>
            <person name="Berthold D.E."/>
            <person name="Hu J."/>
            <person name="Lefler F.W."/>
            <person name="Laughinghouse H.D. IV."/>
        </authorList>
    </citation>
    <scope>NUCLEOTIDE SEQUENCE [LARGE SCALE GENOMIC DNA]</scope>
    <source>
        <strain evidence="2 3">BLCC-M143</strain>
    </source>
</reference>
<organism evidence="2 3">
    <name type="scientific">Roseofilum casamattae BLCC-M143</name>
    <dbReference type="NCBI Taxonomy" id="3022442"/>
    <lineage>
        <taxon>Bacteria</taxon>
        <taxon>Bacillati</taxon>
        <taxon>Cyanobacteriota</taxon>
        <taxon>Cyanophyceae</taxon>
        <taxon>Desertifilales</taxon>
        <taxon>Desertifilaceae</taxon>
        <taxon>Roseofilum</taxon>
        <taxon>Roseofilum casamattae</taxon>
    </lineage>
</organism>
<evidence type="ECO:0000256" key="1">
    <source>
        <dbReference type="SAM" id="Phobius"/>
    </source>
</evidence>
<name>A0ABT7C2B1_9CYAN</name>
<evidence type="ECO:0000313" key="2">
    <source>
        <dbReference type="EMBL" id="MDJ1185574.1"/>
    </source>
</evidence>
<comment type="caution">
    <text evidence="2">The sequence shown here is derived from an EMBL/GenBank/DDBJ whole genome shotgun (WGS) entry which is preliminary data.</text>
</comment>
<proteinExistence type="predicted"/>
<dbReference type="EMBL" id="JAQOSQ010000040">
    <property type="protein sequence ID" value="MDJ1185574.1"/>
    <property type="molecule type" value="Genomic_DNA"/>
</dbReference>
<protein>
    <submittedName>
        <fullName evidence="2">Uncharacterized protein</fullName>
    </submittedName>
</protein>
<dbReference type="Proteomes" id="UP001232992">
    <property type="component" value="Unassembled WGS sequence"/>
</dbReference>
<keyword evidence="1" id="KW-0472">Membrane</keyword>
<keyword evidence="1" id="KW-1133">Transmembrane helix</keyword>